<gene>
    <name evidence="2" type="ORF">VF724_09895</name>
</gene>
<organism evidence="2 3">
    <name type="scientific">Ferviditalea candida</name>
    <dbReference type="NCBI Taxonomy" id="3108399"/>
    <lineage>
        <taxon>Bacteria</taxon>
        <taxon>Bacillati</taxon>
        <taxon>Bacillota</taxon>
        <taxon>Bacilli</taxon>
        <taxon>Bacillales</taxon>
        <taxon>Paenibacillaceae</taxon>
        <taxon>Ferviditalea</taxon>
    </lineage>
</organism>
<evidence type="ECO:0000313" key="2">
    <source>
        <dbReference type="EMBL" id="MEB3101974.1"/>
    </source>
</evidence>
<dbReference type="Proteomes" id="UP001310386">
    <property type="component" value="Unassembled WGS sequence"/>
</dbReference>
<evidence type="ECO:0000256" key="1">
    <source>
        <dbReference type="SAM" id="MobiDB-lite"/>
    </source>
</evidence>
<accession>A0ABU5ZHJ0</accession>
<keyword evidence="3" id="KW-1185">Reference proteome</keyword>
<evidence type="ECO:0008006" key="4">
    <source>
        <dbReference type="Google" id="ProtNLM"/>
    </source>
</evidence>
<dbReference type="RefSeq" id="WP_371754095.1">
    <property type="nucleotide sequence ID" value="NZ_JAYJLD010000012.1"/>
</dbReference>
<feature type="region of interest" description="Disordered" evidence="1">
    <location>
        <begin position="27"/>
        <end position="57"/>
    </location>
</feature>
<proteinExistence type="predicted"/>
<dbReference type="EMBL" id="JAYJLD010000012">
    <property type="protein sequence ID" value="MEB3101974.1"/>
    <property type="molecule type" value="Genomic_DNA"/>
</dbReference>
<reference evidence="2" key="1">
    <citation type="submission" date="2023-12" db="EMBL/GenBank/DDBJ databases">
        <title>Fervidustalea candida gen. nov., sp. nov., a novel member of the family Paenibacillaceae isolated from a geothermal area.</title>
        <authorList>
            <person name="Li W.-J."/>
            <person name="Jiao J.-Y."/>
            <person name="Chen Y."/>
        </authorList>
    </citation>
    <scope>NUCLEOTIDE SEQUENCE</scope>
    <source>
        <strain evidence="2">SYSU GA230002</strain>
    </source>
</reference>
<protein>
    <recommendedName>
        <fullName evidence="4">Transposase</fullName>
    </recommendedName>
</protein>
<name>A0ABU5ZHJ0_9BACL</name>
<evidence type="ECO:0000313" key="3">
    <source>
        <dbReference type="Proteomes" id="UP001310386"/>
    </source>
</evidence>
<feature type="region of interest" description="Disordered" evidence="1">
    <location>
        <begin position="90"/>
        <end position="109"/>
    </location>
</feature>
<comment type="caution">
    <text evidence="2">The sequence shown here is derived from an EMBL/GenBank/DDBJ whole genome shotgun (WGS) entry which is preliminary data.</text>
</comment>
<sequence length="109" mass="12171">MAKWAKDEFRSVNAIIEFLLRDALAQEQAGSRPPKGLPGPGGFGRRPRSGRVSQAHAHYGMKKWLPHNEKTTRKGGLFPGCWQYISHRPGEFRTGRGSSVRGQWTAEAL</sequence>